<dbReference type="Proteomes" id="UP000831796">
    <property type="component" value="Chromosome"/>
</dbReference>
<feature type="region of interest" description="Disordered" evidence="1">
    <location>
        <begin position="245"/>
        <end position="269"/>
    </location>
</feature>
<dbReference type="EMBL" id="CP095046">
    <property type="protein sequence ID" value="UOQ72970.1"/>
    <property type="molecule type" value="Genomic_DNA"/>
</dbReference>
<evidence type="ECO:0000256" key="1">
    <source>
        <dbReference type="SAM" id="MobiDB-lite"/>
    </source>
</evidence>
<evidence type="ECO:0000313" key="3">
    <source>
        <dbReference type="EMBL" id="UOQ72970.1"/>
    </source>
</evidence>
<evidence type="ECO:0000256" key="2">
    <source>
        <dbReference type="SAM" id="SignalP"/>
    </source>
</evidence>
<dbReference type="KEGG" id="hcu:MUN79_03010"/>
<reference evidence="3" key="1">
    <citation type="submission" date="2022-04" db="EMBL/GenBank/DDBJ databases">
        <title>Hymenobacter sp. isolated from the air.</title>
        <authorList>
            <person name="Won M."/>
            <person name="Lee C.-M."/>
            <person name="Woen H.-Y."/>
            <person name="Kwon S.-W."/>
        </authorList>
    </citation>
    <scope>NUCLEOTIDE SEQUENCE</scope>
    <source>
        <strain evidence="3">5116S-3</strain>
    </source>
</reference>
<keyword evidence="4" id="KW-1185">Reference proteome</keyword>
<organism evidence="3 4">
    <name type="scientific">Hymenobacter cellulosilyticus</name>
    <dbReference type="NCBI Taxonomy" id="2932248"/>
    <lineage>
        <taxon>Bacteria</taxon>
        <taxon>Pseudomonadati</taxon>
        <taxon>Bacteroidota</taxon>
        <taxon>Cytophagia</taxon>
        <taxon>Cytophagales</taxon>
        <taxon>Hymenobacteraceae</taxon>
        <taxon>Hymenobacter</taxon>
    </lineage>
</organism>
<feature type="signal peptide" evidence="2">
    <location>
        <begin position="1"/>
        <end position="23"/>
    </location>
</feature>
<gene>
    <name evidence="3" type="ORF">MUN79_03010</name>
</gene>
<protein>
    <submittedName>
        <fullName evidence="3">Uncharacterized protein</fullName>
    </submittedName>
</protein>
<evidence type="ECO:0000313" key="4">
    <source>
        <dbReference type="Proteomes" id="UP000831796"/>
    </source>
</evidence>
<accession>A0A8T9QAY9</accession>
<dbReference type="AlphaFoldDB" id="A0A8T9QAY9"/>
<proteinExistence type="predicted"/>
<keyword evidence="2" id="KW-0732">Signal</keyword>
<sequence>MKSVILRVVLLLACCGQFFTGFAQTSAQAARPGGAPADTVAGEARITRLFTQRLCEQIDLESRHQDFSVLTKAQGMGLLQDMLTNVIIRDSTEFNTFVLRASSEDAAVQRLSINAVLGLRTVCPLANKLLVQLGIQMTNLDTNLSASQQQIVRTVALDLCGQMAALNSVQAFSRRLPTERLELYYQARIAAIRRHGQTILIAFGDELLNDARLEDNMWLNVDQVMFEECPDLTGLLRVDRGMANLQKQSKEPEPAQPTKATPARRGHKK</sequence>
<dbReference type="RefSeq" id="WP_244676328.1">
    <property type="nucleotide sequence ID" value="NZ_CP095046.1"/>
</dbReference>
<name>A0A8T9QAY9_9BACT</name>
<feature type="chain" id="PRO_5035811112" evidence="2">
    <location>
        <begin position="24"/>
        <end position="269"/>
    </location>
</feature>